<dbReference type="EMBL" id="ABFH02000001">
    <property type="protein sequence ID" value="EDZ03692.1"/>
    <property type="molecule type" value="Genomic_DNA"/>
</dbReference>
<comment type="caution">
    <text evidence="1">The sequence shown here is derived from an EMBL/GenBank/DDBJ whole genome shotgun (WGS) entry which is preliminary data.</text>
</comment>
<sequence>MCLAFTQRDNEPDVKHSLMIISTPKIAESFLIKSALYRQELLIRIDRVRQYQISMKI</sequence>
<organism evidence="1 2">
    <name type="scientific">Salmonella virchow (strain SL491)</name>
    <dbReference type="NCBI Taxonomy" id="465517"/>
    <lineage>
        <taxon>Bacteria</taxon>
        <taxon>Pseudomonadati</taxon>
        <taxon>Pseudomonadota</taxon>
        <taxon>Gammaproteobacteria</taxon>
        <taxon>Enterobacterales</taxon>
        <taxon>Enterobacteriaceae</taxon>
        <taxon>Salmonella</taxon>
    </lineage>
</organism>
<evidence type="ECO:0000313" key="2">
    <source>
        <dbReference type="Proteomes" id="UP000003614"/>
    </source>
</evidence>
<dbReference type="Proteomes" id="UP000003614">
    <property type="component" value="Unassembled WGS sequence"/>
</dbReference>
<proteinExistence type="predicted"/>
<gene>
    <name evidence="1" type="ORF">SeV_B1133</name>
</gene>
<name>A0A6C8F205_SALV4</name>
<protein>
    <submittedName>
        <fullName evidence="1">Uncharacterized protein</fullName>
    </submittedName>
</protein>
<evidence type="ECO:0000313" key="1">
    <source>
        <dbReference type="EMBL" id="EDZ03692.1"/>
    </source>
</evidence>
<reference evidence="1 2" key="1">
    <citation type="journal article" date="2011" name="J. Bacteriol.">
        <title>Comparative genomics of 28 Salmonella enterica isolates: evidence for CRISPR-mediated adaptive sublineage evolution.</title>
        <authorList>
            <person name="Fricke W.F."/>
            <person name="Mammel M.K."/>
            <person name="McDermott P.F."/>
            <person name="Tartera C."/>
            <person name="White D.G."/>
            <person name="Leclerc J.E."/>
            <person name="Ravel J."/>
            <person name="Cebula T.A."/>
        </authorList>
    </citation>
    <scope>NUCLEOTIDE SEQUENCE [LARGE SCALE GENOMIC DNA]</scope>
    <source>
        <strain evidence="1 2">SL491</strain>
    </source>
</reference>
<accession>A0A6C8F205</accession>
<dbReference type="AlphaFoldDB" id="A0A6C8F205"/>